<evidence type="ECO:0000313" key="1">
    <source>
        <dbReference type="EMBL" id="SNR49407.1"/>
    </source>
</evidence>
<gene>
    <name evidence="1" type="ORF">SAMN06265376_1011428</name>
</gene>
<accession>A0A238WS91</accession>
<dbReference type="SUPFAM" id="SSF159501">
    <property type="entry name" value="EreA/ChaN-like"/>
    <property type="match status" value="1"/>
</dbReference>
<dbReference type="RefSeq" id="WP_089370680.1">
    <property type="nucleotide sequence ID" value="NZ_BMEP01000003.1"/>
</dbReference>
<organism evidence="1 2">
    <name type="scientific">Dokdonia pacifica</name>
    <dbReference type="NCBI Taxonomy" id="1627892"/>
    <lineage>
        <taxon>Bacteria</taxon>
        <taxon>Pseudomonadati</taxon>
        <taxon>Bacteroidota</taxon>
        <taxon>Flavobacteriia</taxon>
        <taxon>Flavobacteriales</taxon>
        <taxon>Flavobacteriaceae</taxon>
        <taxon>Dokdonia</taxon>
    </lineage>
</organism>
<dbReference type="OrthoDB" id="1112626at2"/>
<dbReference type="Proteomes" id="UP000198379">
    <property type="component" value="Unassembled WGS sequence"/>
</dbReference>
<protein>
    <recommendedName>
        <fullName evidence="3">Erythromycin esterase</fullName>
    </recommendedName>
</protein>
<keyword evidence="2" id="KW-1185">Reference proteome</keyword>
<evidence type="ECO:0000313" key="2">
    <source>
        <dbReference type="Proteomes" id="UP000198379"/>
    </source>
</evidence>
<dbReference type="EMBL" id="FZNY01000001">
    <property type="protein sequence ID" value="SNR49407.1"/>
    <property type="molecule type" value="Genomic_DNA"/>
</dbReference>
<reference evidence="1 2" key="1">
    <citation type="submission" date="2017-06" db="EMBL/GenBank/DDBJ databases">
        <authorList>
            <person name="Kim H.J."/>
            <person name="Triplett B.A."/>
        </authorList>
    </citation>
    <scope>NUCLEOTIDE SEQUENCE [LARGE SCALE GENOMIC DNA]</scope>
    <source>
        <strain evidence="1 2">DSM 25597</strain>
    </source>
</reference>
<evidence type="ECO:0008006" key="3">
    <source>
        <dbReference type="Google" id="ProtNLM"/>
    </source>
</evidence>
<name>A0A238WS91_9FLAO</name>
<proteinExistence type="predicted"/>
<dbReference type="AlphaFoldDB" id="A0A238WS91"/>
<sequence length="417" mass="47799">MRLFLIFLFTVTTFHIQAQSKPAYLKTHRYDVRDAGFSFPETDFKIIGFGAYHGSVKTEEVSLNLLKALTKEGKIKYYFPETDYSTAHYFNTYLKTGDETLLKDLVYHSGVTVPQERTIEVYKMWKQLKVLNDALPKENQITVIGIDIIMTYGYSVKHILSLLKEEGHAFPAVKALKKAMENPDTDFVSYYDSPGKLAVKAFVTDVDAQPEVYHKVIKDHKVFNHILSNIRTTLGVFTGKREATIFNNYIALNEVYDFKENPQYMRIGFAHLEKEREGKNASFFTQLIEKNIYKREEVIAVIGYLTQSEVLWDQLYDEKGNYTGYTKEAGFGIGDYEDEYFRGIQHLKDAKISDMTLFQLNDIETPYSNNEPDLIEVIMKSEPSNGNLVAGKSTTAFLDYAILISNSDASVPIEEME</sequence>